<dbReference type="PANTHER" id="PTHR31302">
    <property type="entry name" value="TRANSMEMBRANE PROTEIN WITH METALLOPHOSPHOESTERASE DOMAIN-RELATED"/>
    <property type="match status" value="1"/>
</dbReference>
<dbReference type="GO" id="GO:0016787">
    <property type="term" value="F:hydrolase activity"/>
    <property type="evidence" value="ECO:0007669"/>
    <property type="project" value="UniProtKB-KW"/>
</dbReference>
<keyword evidence="3" id="KW-0378">Hydrolase</keyword>
<sequence>MNFIPVLLLFVLINGYIGGHGAFLLAHYGAAFPMTLYWVLFAVLVFSYLIGRSRLLKGPLGRLLKVIGSYYFAVMEFAFLLLIAADLIALTCKLAGAEPGVYIPVLAWGAAAVLVILLLRGSWNSWTPVVRKYELQVNKQVRGMKELRVLVASDIHLGNIVGKRHLSKLVKHAENTKPDLILLPGDVIDDSIEPYIRNGMSEVMRRLKAPLGTYAVLGNHEYYGGHIEEYVKQMEAIGIKVLRDETVGVQNAVLIAGRKDRTAERSGGSGRLSAAELLKDADSSRPIIMMDHQPYQFAQTAAAGVDVLLCGHTHRGQFAPNHWITRRLFELDWGYMRKEAMHVVVSSGFGSWGPPIRLASRSEIVELVIRFD</sequence>
<dbReference type="InterPro" id="IPR051158">
    <property type="entry name" value="Metallophosphoesterase_sf"/>
</dbReference>
<reference evidence="3" key="2">
    <citation type="journal article" date="2021" name="J Anim Sci Technol">
        <title>Complete genome sequence of Paenibacillus konkukensis sp. nov. SK3146 as a potential probiotic strain.</title>
        <authorList>
            <person name="Jung H.I."/>
            <person name="Park S."/>
            <person name="Niu K.M."/>
            <person name="Lee S.W."/>
            <person name="Kothari D."/>
            <person name="Yi K.J."/>
            <person name="Kim S.K."/>
        </authorList>
    </citation>
    <scope>NUCLEOTIDE SEQUENCE</scope>
    <source>
        <strain evidence="3">SK3146</strain>
    </source>
</reference>
<keyword evidence="1" id="KW-0812">Transmembrane</keyword>
<feature type="transmembrane region" description="Helical" evidence="1">
    <location>
        <begin position="25"/>
        <end position="50"/>
    </location>
</feature>
<gene>
    <name evidence="3" type="ORF">SK3146_06827</name>
</gene>
<dbReference type="RefSeq" id="WP_249862980.1">
    <property type="nucleotide sequence ID" value="NZ_CP027059.1"/>
</dbReference>
<proteinExistence type="predicted"/>
<dbReference type="CDD" id="cd07385">
    <property type="entry name" value="MPP_YkuE_C"/>
    <property type="match status" value="1"/>
</dbReference>
<accession>A0ABY4RYN5</accession>
<dbReference type="Pfam" id="PF00149">
    <property type="entry name" value="Metallophos"/>
    <property type="match status" value="1"/>
</dbReference>
<feature type="transmembrane region" description="Helical" evidence="1">
    <location>
        <begin position="70"/>
        <end position="89"/>
    </location>
</feature>
<feature type="transmembrane region" description="Helical" evidence="1">
    <location>
        <begin position="101"/>
        <end position="119"/>
    </location>
</feature>
<dbReference type="InterPro" id="IPR029052">
    <property type="entry name" value="Metallo-depent_PP-like"/>
</dbReference>
<dbReference type="InterPro" id="IPR004843">
    <property type="entry name" value="Calcineurin-like_PHP"/>
</dbReference>
<dbReference type="EC" id="3.1.-.-" evidence="3"/>
<reference evidence="3" key="1">
    <citation type="submission" date="2018-02" db="EMBL/GenBank/DDBJ databases">
        <authorList>
            <person name="Kim S.-K."/>
            <person name="Jung H.-I."/>
            <person name="Lee S.-W."/>
        </authorList>
    </citation>
    <scope>NUCLEOTIDE SEQUENCE</scope>
    <source>
        <strain evidence="3">SK3146</strain>
    </source>
</reference>
<evidence type="ECO:0000259" key="2">
    <source>
        <dbReference type="Pfam" id="PF00149"/>
    </source>
</evidence>
<dbReference type="SUPFAM" id="SSF56300">
    <property type="entry name" value="Metallo-dependent phosphatases"/>
    <property type="match status" value="1"/>
</dbReference>
<protein>
    <submittedName>
        <fullName evidence="3">Metallophosphoesterase</fullName>
        <ecNumber evidence="3">3.1.-.-</ecNumber>
    </submittedName>
</protein>
<feature type="domain" description="Calcineurin-like phosphoesterase" evidence="2">
    <location>
        <begin position="147"/>
        <end position="315"/>
    </location>
</feature>
<dbReference type="EMBL" id="CP027059">
    <property type="protein sequence ID" value="UQZ87525.1"/>
    <property type="molecule type" value="Genomic_DNA"/>
</dbReference>
<keyword evidence="1" id="KW-0472">Membrane</keyword>
<organism evidence="3 4">
    <name type="scientific">Paenibacillus konkukensis</name>
    <dbReference type="NCBI Taxonomy" id="2020716"/>
    <lineage>
        <taxon>Bacteria</taxon>
        <taxon>Bacillati</taxon>
        <taxon>Bacillota</taxon>
        <taxon>Bacilli</taxon>
        <taxon>Bacillales</taxon>
        <taxon>Paenibacillaceae</taxon>
        <taxon>Paenibacillus</taxon>
    </lineage>
</organism>
<evidence type="ECO:0000313" key="3">
    <source>
        <dbReference type="EMBL" id="UQZ87525.1"/>
    </source>
</evidence>
<keyword evidence="1" id="KW-1133">Transmembrane helix</keyword>
<name>A0ABY4RYN5_9BACL</name>
<dbReference type="Proteomes" id="UP001057134">
    <property type="component" value="Chromosome"/>
</dbReference>
<evidence type="ECO:0000256" key="1">
    <source>
        <dbReference type="SAM" id="Phobius"/>
    </source>
</evidence>
<dbReference type="Gene3D" id="3.60.21.10">
    <property type="match status" value="1"/>
</dbReference>
<keyword evidence="4" id="KW-1185">Reference proteome</keyword>
<evidence type="ECO:0000313" key="4">
    <source>
        <dbReference type="Proteomes" id="UP001057134"/>
    </source>
</evidence>
<dbReference type="PANTHER" id="PTHR31302:SF0">
    <property type="entry name" value="TRANSMEMBRANE PROTEIN WITH METALLOPHOSPHOESTERASE DOMAIN"/>
    <property type="match status" value="1"/>
</dbReference>